<feature type="region of interest" description="Disordered" evidence="1">
    <location>
        <begin position="26"/>
        <end position="62"/>
    </location>
</feature>
<evidence type="ECO:0000259" key="3">
    <source>
        <dbReference type="Pfam" id="PF13193"/>
    </source>
</evidence>
<dbReference type="PROSITE" id="PS00455">
    <property type="entry name" value="AMP_BINDING"/>
    <property type="match status" value="1"/>
</dbReference>
<gene>
    <name evidence="4" type="ORF">EV666_101228</name>
</gene>
<dbReference type="Gene3D" id="3.40.50.12780">
    <property type="entry name" value="N-terminal domain of ligase-like"/>
    <property type="match status" value="1"/>
</dbReference>
<dbReference type="Pfam" id="PF00501">
    <property type="entry name" value="AMP-binding"/>
    <property type="match status" value="1"/>
</dbReference>
<feature type="domain" description="AMP-binding enzyme C-terminal" evidence="3">
    <location>
        <begin position="472"/>
        <end position="550"/>
    </location>
</feature>
<feature type="domain" description="AMP-dependent synthetase/ligase" evidence="2">
    <location>
        <begin position="61"/>
        <end position="415"/>
    </location>
</feature>
<dbReference type="Gene3D" id="3.30.300.30">
    <property type="match status" value="1"/>
</dbReference>
<dbReference type="EMBL" id="SLWL01000001">
    <property type="protein sequence ID" value="TCO15978.1"/>
    <property type="molecule type" value="Genomic_DNA"/>
</dbReference>
<keyword evidence="5" id="KW-1185">Reference proteome</keyword>
<dbReference type="InterPro" id="IPR025110">
    <property type="entry name" value="AMP-bd_C"/>
</dbReference>
<dbReference type="PANTHER" id="PTHR24096:SF323">
    <property type="entry name" value="BLR3536 PROTEIN"/>
    <property type="match status" value="1"/>
</dbReference>
<dbReference type="InterPro" id="IPR000873">
    <property type="entry name" value="AMP-dep_synth/lig_dom"/>
</dbReference>
<comment type="caution">
    <text evidence="4">The sequence shown here is derived from an EMBL/GenBank/DDBJ whole genome shotgun (WGS) entry which is preliminary data.</text>
</comment>
<dbReference type="Proteomes" id="UP000294881">
    <property type="component" value="Unassembled WGS sequence"/>
</dbReference>
<name>A0A4V2RXV6_9HYPH</name>
<accession>A0A4V2RXV6</accession>
<organism evidence="4 5">
    <name type="scientific">Camelimonas lactis</name>
    <dbReference type="NCBI Taxonomy" id="659006"/>
    <lineage>
        <taxon>Bacteria</taxon>
        <taxon>Pseudomonadati</taxon>
        <taxon>Pseudomonadota</taxon>
        <taxon>Alphaproteobacteria</taxon>
        <taxon>Hyphomicrobiales</taxon>
        <taxon>Chelatococcaceae</taxon>
        <taxon>Camelimonas</taxon>
    </lineage>
</organism>
<dbReference type="InterPro" id="IPR045851">
    <property type="entry name" value="AMP-bd_C_sf"/>
</dbReference>
<reference evidence="4 5" key="1">
    <citation type="submission" date="2019-03" db="EMBL/GenBank/DDBJ databases">
        <title>Genomic Encyclopedia of Type Strains, Phase IV (KMG-IV): sequencing the most valuable type-strain genomes for metagenomic binning, comparative biology and taxonomic classification.</title>
        <authorList>
            <person name="Goeker M."/>
        </authorList>
    </citation>
    <scope>NUCLEOTIDE SEQUENCE [LARGE SCALE GENOMIC DNA]</scope>
    <source>
        <strain evidence="4 5">DSM 22958</strain>
    </source>
</reference>
<evidence type="ECO:0000256" key="1">
    <source>
        <dbReference type="SAM" id="MobiDB-lite"/>
    </source>
</evidence>
<evidence type="ECO:0000259" key="2">
    <source>
        <dbReference type="Pfam" id="PF00501"/>
    </source>
</evidence>
<dbReference type="AlphaFoldDB" id="A0A4V2RXV6"/>
<dbReference type="InterPro" id="IPR020845">
    <property type="entry name" value="AMP-binding_CS"/>
</dbReference>
<sequence>MADHFPDGMTPCAMSAFVLVNAQTEGGGHPVAADPSRAARANKSRDLRNREGAQVTHPSIHARTNPDKPAYIMAATGETVTYGQLEARSNQVAQLFRSLGLKPQDHMAFVLENSARFYEVAFGAQRAGLYYTAISTHLQPEEIAYIVGDCGAKVFITSIRFADRAEELRKQLSPDTVCLMIGGVIPGFQSFEDAVKAMPETPVADEVTGPDMLYSSGTTGRPKGVKKPFENTPITQLNPFLNALVGTMCGANSETVYLSPAPLYHAAPMRFNMMIMCYGGTSIIMEKFDAEEYLRLVEKYKVTFSQLVPTMFIRMLKLPDAIRTKYDISSLKSAVHAAAPCPADVKKAMIAWWGPIILEYYAGSEGNGVTIINSQEALERPGSVGRALVGEIKIVGEDGQLEGPGDIGQIYFAGAPEFSYHNDPEKTKGAYNEHGWSSLGDVGYLDKDGYLFLTDRKSYMIISGGVNIYPQETEDALIGHPAVTDAAVFGVPNAEMGEEVKAVVQPADGYEAGPELAAELMAYCRTKLSPIKCPKSIDFDPELPRTPTGKLMKRILRDRYWPKEAKGPAAVA</sequence>
<dbReference type="PANTHER" id="PTHR24096">
    <property type="entry name" value="LONG-CHAIN-FATTY-ACID--COA LIGASE"/>
    <property type="match status" value="1"/>
</dbReference>
<protein>
    <submittedName>
        <fullName evidence="4">Fatty-acyl-CoA synthase</fullName>
    </submittedName>
</protein>
<evidence type="ECO:0000313" key="4">
    <source>
        <dbReference type="EMBL" id="TCO15978.1"/>
    </source>
</evidence>
<dbReference type="GO" id="GO:0016405">
    <property type="term" value="F:CoA-ligase activity"/>
    <property type="evidence" value="ECO:0007669"/>
    <property type="project" value="TreeGrafter"/>
</dbReference>
<dbReference type="InterPro" id="IPR042099">
    <property type="entry name" value="ANL_N_sf"/>
</dbReference>
<dbReference type="Pfam" id="PF13193">
    <property type="entry name" value="AMP-binding_C"/>
    <property type="match status" value="1"/>
</dbReference>
<proteinExistence type="predicted"/>
<evidence type="ECO:0000313" key="5">
    <source>
        <dbReference type="Proteomes" id="UP000294881"/>
    </source>
</evidence>
<dbReference type="SUPFAM" id="SSF56801">
    <property type="entry name" value="Acetyl-CoA synthetase-like"/>
    <property type="match status" value="1"/>
</dbReference>